<keyword evidence="2" id="KW-1185">Reference proteome</keyword>
<gene>
    <name evidence="1" type="ORF">HLB35_15440</name>
</gene>
<evidence type="ECO:0008006" key="3">
    <source>
        <dbReference type="Google" id="ProtNLM"/>
    </source>
</evidence>
<protein>
    <recommendedName>
        <fullName evidence="3">Capsule polysaccharide biosynthesis protein</fullName>
    </recommendedName>
</protein>
<reference evidence="1 2" key="2">
    <citation type="submission" date="2020-06" db="EMBL/GenBank/DDBJ databases">
        <title>Halomonas songnenensis sp. nov., a moderately halophilic bacterium isolated from saline and alkaline soils.</title>
        <authorList>
            <person name="Jiang J."/>
            <person name="Pan Y."/>
        </authorList>
    </citation>
    <scope>NUCLEOTIDE SEQUENCE [LARGE SCALE GENOMIC DNA]</scope>
    <source>
        <strain evidence="1 2">TBZ9</strain>
    </source>
</reference>
<evidence type="ECO:0000313" key="2">
    <source>
        <dbReference type="Proteomes" id="UP000588806"/>
    </source>
</evidence>
<dbReference type="Proteomes" id="UP000588806">
    <property type="component" value="Unassembled WGS sequence"/>
</dbReference>
<dbReference type="EMBL" id="JABFHI010000010">
    <property type="protein sequence ID" value="NOG32799.1"/>
    <property type="molecule type" value="Genomic_DNA"/>
</dbReference>
<sequence>MEKSTLESMAFCDLVKDTASAGYQIILRPHPDEGIDFYRQVFHDYKEVKVSFEGDLSAEIEGASVVVQSGCTSGIESLLAGVTTINYQPCYGSTLSIEGLSDVGDVAKDHNDALRKIIEAYKERSSPEYFESNVLSRIGEASNFIIEKMEESGAFLNKSTLYFPDPINFPQEKDMPEGKEFSYNRELLFGALKKYALASNVRIRVLSSGYNHIIVAPSHR</sequence>
<reference evidence="1 2" key="1">
    <citation type="submission" date="2020-05" db="EMBL/GenBank/DDBJ databases">
        <authorList>
            <person name="Ruan W."/>
            <person name="Jeon C.O."/>
            <person name="Chun B.H."/>
        </authorList>
    </citation>
    <scope>NUCLEOTIDE SEQUENCE [LARGE SCALE GENOMIC DNA]</scope>
    <source>
        <strain evidence="1 2">TBZ9</strain>
    </source>
</reference>
<dbReference type="RefSeq" id="WP_171703261.1">
    <property type="nucleotide sequence ID" value="NZ_JABFHI010000010.1"/>
</dbReference>
<proteinExistence type="predicted"/>
<evidence type="ECO:0000313" key="1">
    <source>
        <dbReference type="EMBL" id="NOG32799.1"/>
    </source>
</evidence>
<dbReference type="AlphaFoldDB" id="A0A7Y3TZ91"/>
<accession>A0A7Y3TZ91</accession>
<comment type="caution">
    <text evidence="1">The sequence shown here is derived from an EMBL/GenBank/DDBJ whole genome shotgun (WGS) entry which is preliminary data.</text>
</comment>
<name>A0A7Y3TZ91_9GAMM</name>
<organism evidence="1 2">
    <name type="scientific">Vreelandella azerica</name>
    <dbReference type="NCBI Taxonomy" id="2732867"/>
    <lineage>
        <taxon>Bacteria</taxon>
        <taxon>Pseudomonadati</taxon>
        <taxon>Pseudomonadota</taxon>
        <taxon>Gammaproteobacteria</taxon>
        <taxon>Oceanospirillales</taxon>
        <taxon>Halomonadaceae</taxon>
        <taxon>Vreelandella</taxon>
    </lineage>
</organism>